<dbReference type="Pfam" id="PF00990">
    <property type="entry name" value="GGDEF"/>
    <property type="match status" value="1"/>
</dbReference>
<dbReference type="InterPro" id="IPR035965">
    <property type="entry name" value="PAS-like_dom_sf"/>
</dbReference>
<dbReference type="EMBL" id="FUXM01000001">
    <property type="protein sequence ID" value="SJZ49861.1"/>
    <property type="molecule type" value="Genomic_DNA"/>
</dbReference>
<evidence type="ECO:0000313" key="5">
    <source>
        <dbReference type="Proteomes" id="UP000189933"/>
    </source>
</evidence>
<dbReference type="Proteomes" id="UP000189933">
    <property type="component" value="Unassembled WGS sequence"/>
</dbReference>
<feature type="domain" description="GGDEF" evidence="3">
    <location>
        <begin position="511"/>
        <end position="644"/>
    </location>
</feature>
<dbReference type="SMART" id="SM00052">
    <property type="entry name" value="EAL"/>
    <property type="match status" value="1"/>
</dbReference>
<dbReference type="SUPFAM" id="SSF55073">
    <property type="entry name" value="Nucleotide cyclase"/>
    <property type="match status" value="1"/>
</dbReference>
<dbReference type="SUPFAM" id="SSF141868">
    <property type="entry name" value="EAL domain-like"/>
    <property type="match status" value="1"/>
</dbReference>
<proteinExistence type="predicted"/>
<dbReference type="SUPFAM" id="SSF55785">
    <property type="entry name" value="PYP-like sensor domain (PAS domain)"/>
    <property type="match status" value="1"/>
</dbReference>
<sequence length="908" mass="103379">MKEKSAWLALFIKIGLILAIAILVANQSIVLFLANQIQAREREDIAAITRVIQLAIRNSDAAVKEIERSVDLRLYNASLYLARELKGRRIETISQQELERLRDKLKLTHISLFVRQGEDIVVAKSTDPKEIGLSSKHWGYWFQAFNQLFALKQVDVGKGFYLPYYWAGPVSLSDADGKYYKYAYYYDGTTAFIINPFISEQEIKALSAHSRPGKLIESLLNANEHLVEIAVINLPAYLNDKPKVIEPERDLPVLYGANKFSLPQDRTYFRQVLNTGQPVHSSFKYQGKDYEKHYIPLDNNRVLAVVVDKQPQQKLFVRIKGFLLSVTGIIYLLVMLQLYGLTRRYWSLLVMEKERLQVAEEFKSLIGVLPNVIFKLKRDEAGNIYPTYSEGSTVTQAGMETARVKGLKLADHLEPRLYSRIKPYLDQAFAGQETEFHIEYQGRVFHCQIKPIWREGQVVEIAGFATDVTEKYQAEERIKFLAFFDQVTGLPNRAHLMQHLETVLADGRQDGFTAVLLMDLDRFKVINDTLGHIRGDMLLVETAKRLRRAVGPGHFLARMGGDEFILILHRIPSIREIKQVAERIIASFQESFQIDNHQVYITTSIGISLKHIHGDDAETLLKNADSALYRAKAKGKNNYKFYVKNGQAVERLQLENDLRQALERGEFFLVYQPKFYVCDGRLGGVEALVRWQHPQRGVVMPGEFIGLAEEMGLIIPLGEWILRQALRQLKAWEEAGLSPVKVSVNLSGVQFYQKDLVVRIAEIIREEGVDPSLLILEITETVSMQNLDYTLSVLKKLRELGVQISIDDFGTGYSALNYLKRFPVDYLKVDRSFVLDIGRDANGEAVIKTIIALAQNLGLKVVAEGVETEEQVRFLQALGCHLAQGYYYSKPLLPVELADRYLAQPLSV</sequence>
<dbReference type="InterPro" id="IPR001633">
    <property type="entry name" value="EAL_dom"/>
</dbReference>
<dbReference type="Gene3D" id="3.30.70.270">
    <property type="match status" value="1"/>
</dbReference>
<dbReference type="PANTHER" id="PTHR44757:SF2">
    <property type="entry name" value="BIOFILM ARCHITECTURE MAINTENANCE PROTEIN MBAA"/>
    <property type="match status" value="1"/>
</dbReference>
<protein>
    <submittedName>
        <fullName evidence="4">Diguanylate cyclase (GGDEF) domain-containing protein</fullName>
    </submittedName>
</protein>
<dbReference type="PROSITE" id="PS50883">
    <property type="entry name" value="EAL"/>
    <property type="match status" value="1"/>
</dbReference>
<dbReference type="OrthoDB" id="9762141at2"/>
<feature type="transmembrane region" description="Helical" evidence="1">
    <location>
        <begin position="6"/>
        <end position="34"/>
    </location>
</feature>
<dbReference type="NCBIfam" id="TIGR00254">
    <property type="entry name" value="GGDEF"/>
    <property type="match status" value="1"/>
</dbReference>
<dbReference type="InterPro" id="IPR029787">
    <property type="entry name" value="Nucleotide_cyclase"/>
</dbReference>
<evidence type="ECO:0000259" key="2">
    <source>
        <dbReference type="PROSITE" id="PS50883"/>
    </source>
</evidence>
<name>A0A1T4L5N5_9FIRM</name>
<dbReference type="AlphaFoldDB" id="A0A1T4L5N5"/>
<dbReference type="CDD" id="cd01948">
    <property type="entry name" value="EAL"/>
    <property type="match status" value="1"/>
</dbReference>
<evidence type="ECO:0000313" key="4">
    <source>
        <dbReference type="EMBL" id="SJZ49861.1"/>
    </source>
</evidence>
<feature type="transmembrane region" description="Helical" evidence="1">
    <location>
        <begin position="322"/>
        <end position="341"/>
    </location>
</feature>
<keyword evidence="1" id="KW-0812">Transmembrane</keyword>
<feature type="domain" description="EAL" evidence="2">
    <location>
        <begin position="651"/>
        <end position="905"/>
    </location>
</feature>
<dbReference type="InterPro" id="IPR000160">
    <property type="entry name" value="GGDEF_dom"/>
</dbReference>
<dbReference type="Pfam" id="PF00563">
    <property type="entry name" value="EAL"/>
    <property type="match status" value="1"/>
</dbReference>
<dbReference type="CDD" id="cd01949">
    <property type="entry name" value="GGDEF"/>
    <property type="match status" value="1"/>
</dbReference>
<dbReference type="InterPro" id="IPR035919">
    <property type="entry name" value="EAL_sf"/>
</dbReference>
<dbReference type="Gene3D" id="3.30.450.20">
    <property type="entry name" value="PAS domain"/>
    <property type="match status" value="1"/>
</dbReference>
<dbReference type="PANTHER" id="PTHR44757">
    <property type="entry name" value="DIGUANYLATE CYCLASE DGCP"/>
    <property type="match status" value="1"/>
</dbReference>
<evidence type="ECO:0000256" key="1">
    <source>
        <dbReference type="SAM" id="Phobius"/>
    </source>
</evidence>
<evidence type="ECO:0000259" key="3">
    <source>
        <dbReference type="PROSITE" id="PS50887"/>
    </source>
</evidence>
<dbReference type="InterPro" id="IPR043128">
    <property type="entry name" value="Rev_trsase/Diguanyl_cyclase"/>
</dbReference>
<reference evidence="5" key="1">
    <citation type="submission" date="2017-02" db="EMBL/GenBank/DDBJ databases">
        <authorList>
            <person name="Varghese N."/>
            <person name="Submissions S."/>
        </authorList>
    </citation>
    <scope>NUCLEOTIDE SEQUENCE [LARGE SCALE GENOMIC DNA]</scope>
    <source>
        <strain evidence="5">DSM 16521</strain>
    </source>
</reference>
<dbReference type="InterPro" id="IPR052155">
    <property type="entry name" value="Biofilm_reg_signaling"/>
</dbReference>
<dbReference type="SMART" id="SM00267">
    <property type="entry name" value="GGDEF"/>
    <property type="match status" value="1"/>
</dbReference>
<dbReference type="RefSeq" id="WP_078664190.1">
    <property type="nucleotide sequence ID" value="NZ_FUXM01000001.1"/>
</dbReference>
<keyword evidence="1" id="KW-0472">Membrane</keyword>
<dbReference type="Gene3D" id="3.20.20.450">
    <property type="entry name" value="EAL domain"/>
    <property type="match status" value="1"/>
</dbReference>
<organism evidence="4 5">
    <name type="scientific">Carboxydocella sporoproducens DSM 16521</name>
    <dbReference type="NCBI Taxonomy" id="1121270"/>
    <lineage>
        <taxon>Bacteria</taxon>
        <taxon>Bacillati</taxon>
        <taxon>Bacillota</taxon>
        <taxon>Clostridia</taxon>
        <taxon>Eubacteriales</taxon>
        <taxon>Clostridiales Family XVI. Incertae Sedis</taxon>
        <taxon>Carboxydocella</taxon>
    </lineage>
</organism>
<accession>A0A1T4L5N5</accession>
<dbReference type="PROSITE" id="PS50887">
    <property type="entry name" value="GGDEF"/>
    <property type="match status" value="1"/>
</dbReference>
<dbReference type="FunFam" id="3.20.20.450:FF:000001">
    <property type="entry name" value="Cyclic di-GMP phosphodiesterase yahA"/>
    <property type="match status" value="1"/>
</dbReference>
<keyword evidence="5" id="KW-1185">Reference proteome</keyword>
<gene>
    <name evidence="4" type="ORF">SAMN02745885_00027</name>
</gene>
<keyword evidence="1" id="KW-1133">Transmembrane helix</keyword>